<proteinExistence type="predicted"/>
<dbReference type="EMBL" id="CAOF01000085">
    <property type="protein sequence ID" value="CCO46336.1"/>
    <property type="molecule type" value="Genomic_DNA"/>
</dbReference>
<organism evidence="1 2">
    <name type="scientific">Vibrio nigripulchritudo SOn1</name>
    <dbReference type="NCBI Taxonomy" id="1238450"/>
    <lineage>
        <taxon>Bacteria</taxon>
        <taxon>Pseudomonadati</taxon>
        <taxon>Pseudomonadota</taxon>
        <taxon>Gammaproteobacteria</taxon>
        <taxon>Vibrionales</taxon>
        <taxon>Vibrionaceae</taxon>
        <taxon>Vibrio</taxon>
    </lineage>
</organism>
<gene>
    <name evidence="1" type="ORF">VIBNISOn1_1750008</name>
</gene>
<evidence type="ECO:0000313" key="2">
    <source>
        <dbReference type="Proteomes" id="UP000018211"/>
    </source>
</evidence>
<dbReference type="AlphaFoldDB" id="A0AAV2VNQ9"/>
<evidence type="ECO:0000313" key="1">
    <source>
        <dbReference type="EMBL" id="CCO46336.1"/>
    </source>
</evidence>
<dbReference type="InterPro" id="IPR025332">
    <property type="entry name" value="DUF4238"/>
</dbReference>
<dbReference type="RefSeq" id="WP_022611501.1">
    <property type="nucleotide sequence ID" value="NZ_LK391965.1"/>
</dbReference>
<sequence length="340" mass="39590">MNISVPKHLQIKKEHHYVWANYLRNWSNGKKIWFVTAKGKVIHESTKLVAKERYFYKVKRLTKEHVDCIQAIASLSPPETEQVHRLLLEELLTLQQLEDELDINPEASCEYKQTLRAAKENWLENRYSFHEEMAKSAISKLAKGRLSALNDQKNHMNFCRFLGHQFARTKSFRTRAEVITNRMPEKLKGQKYMAKISNECRWFSSYIIGENFGASIYQARHYDSYCMLVNNTEEPFITSDQPVINVHDSVTDEIKQVSPEECDLYYPLSSKFALVISSSHTFPQGTMKVELAVVQKLNTKVAKNSHTHIFCSQEAVVKKYVKFVGHKDCQIQTQEFPDFN</sequence>
<dbReference type="Proteomes" id="UP000018211">
    <property type="component" value="Unassembled WGS sequence"/>
</dbReference>
<comment type="caution">
    <text evidence="1">The sequence shown here is derived from an EMBL/GenBank/DDBJ whole genome shotgun (WGS) entry which is preliminary data.</text>
</comment>
<dbReference type="Pfam" id="PF14022">
    <property type="entry name" value="DUF4238"/>
    <property type="match status" value="1"/>
</dbReference>
<protein>
    <recommendedName>
        <fullName evidence="3">DUF4238 domain-containing protein</fullName>
    </recommendedName>
</protein>
<name>A0AAV2VNQ9_9VIBR</name>
<reference evidence="1 2" key="1">
    <citation type="journal article" date="2013" name="ISME J.">
        <title>Comparative genomics of pathogenic lineages of Vibrio nigripulchritudo identifies virulence-associated traits.</title>
        <authorList>
            <person name="Goudenege D."/>
            <person name="Labreuche Y."/>
            <person name="Krin E."/>
            <person name="Ansquer D."/>
            <person name="Mangenot S."/>
            <person name="Calteau A."/>
            <person name="Medigue C."/>
            <person name="Mazel D."/>
            <person name="Polz M.F."/>
            <person name="Le Roux F."/>
        </authorList>
    </citation>
    <scope>NUCLEOTIDE SEQUENCE [LARGE SCALE GENOMIC DNA]</scope>
    <source>
        <strain evidence="1 2">SOn1</strain>
    </source>
</reference>
<accession>A0AAV2VNQ9</accession>
<evidence type="ECO:0008006" key="3">
    <source>
        <dbReference type="Google" id="ProtNLM"/>
    </source>
</evidence>